<dbReference type="CDD" id="cd00085">
    <property type="entry name" value="HNHc"/>
    <property type="match status" value="1"/>
</dbReference>
<keyword evidence="2" id="KW-0540">Nuclease</keyword>
<accession>A9B2D5</accession>
<dbReference type="InParanoid" id="A9B2D5"/>
<evidence type="ECO:0000313" key="3">
    <source>
        <dbReference type="Proteomes" id="UP000000787"/>
    </source>
</evidence>
<dbReference type="AlphaFoldDB" id="A9B2D5"/>
<dbReference type="Gene3D" id="1.10.30.50">
    <property type="match status" value="1"/>
</dbReference>
<dbReference type="GO" id="GO:0008270">
    <property type="term" value="F:zinc ion binding"/>
    <property type="evidence" value="ECO:0007669"/>
    <property type="project" value="InterPro"/>
</dbReference>
<protein>
    <submittedName>
        <fullName evidence="2">HNH endonuclease</fullName>
    </submittedName>
</protein>
<dbReference type="GO" id="GO:0004519">
    <property type="term" value="F:endonuclease activity"/>
    <property type="evidence" value="ECO:0007669"/>
    <property type="project" value="UniProtKB-KW"/>
</dbReference>
<name>A9B2D5_HERA2</name>
<dbReference type="InterPro" id="IPR029024">
    <property type="entry name" value="TerB-like"/>
</dbReference>
<proteinExistence type="predicted"/>
<dbReference type="HOGENOM" id="CLU_865368_0_0_0"/>
<reference evidence="2 3" key="1">
    <citation type="journal article" date="2011" name="Stand. Genomic Sci.">
        <title>Complete genome sequence of the filamentous gliding predatory bacterium Herpetosiphon aurantiacus type strain (114-95(T)).</title>
        <authorList>
            <person name="Kiss H."/>
            <person name="Nett M."/>
            <person name="Domin N."/>
            <person name="Martin K."/>
            <person name="Maresca J.A."/>
            <person name="Copeland A."/>
            <person name="Lapidus A."/>
            <person name="Lucas S."/>
            <person name="Berry K.W."/>
            <person name="Glavina Del Rio T."/>
            <person name="Dalin E."/>
            <person name="Tice H."/>
            <person name="Pitluck S."/>
            <person name="Richardson P."/>
            <person name="Bruce D."/>
            <person name="Goodwin L."/>
            <person name="Han C."/>
            <person name="Detter J.C."/>
            <person name="Schmutz J."/>
            <person name="Brettin T."/>
            <person name="Land M."/>
            <person name="Hauser L."/>
            <person name="Kyrpides N.C."/>
            <person name="Ivanova N."/>
            <person name="Goker M."/>
            <person name="Woyke T."/>
            <person name="Klenk H.P."/>
            <person name="Bryant D.A."/>
        </authorList>
    </citation>
    <scope>NUCLEOTIDE SEQUENCE [LARGE SCALE GENOMIC DNA]</scope>
    <source>
        <strain evidence="3">ATCC 23779 / DSM 785 / 114-95</strain>
    </source>
</reference>
<dbReference type="InterPro" id="IPR052892">
    <property type="entry name" value="NA-targeting_endonuclease"/>
</dbReference>
<gene>
    <name evidence="2" type="ordered locus">Haur_1335</name>
</gene>
<dbReference type="EMBL" id="CP000875">
    <property type="protein sequence ID" value="ABX03980.1"/>
    <property type="molecule type" value="Genomic_DNA"/>
</dbReference>
<dbReference type="KEGG" id="hau:Haur_1335"/>
<sequence>MPVCTRCHQDTGLMGALRFNRQTNRCGPCDGVVQQQLQRFRQAFLQFCNDGLLSPQEWTILIQGSQQEGLSWDEALNYIRGDALNFLERTLAFASTDGVITNEEAAHIQQLQQAFRIPDHQAQPLLQRLKYLQTISNVRQGHLPTIQPTVRLDAGEICHLETDARYHKVTAKGTTLQPGRFVATNKKLHFLSQAGGSSIDWKKVMRINAEAGSIYLELSVKSGNGRYSVADPTMAEAVFDVLVRMAKREFIAPQTGQESRYIPQDVKLAVWQRDQGKCTQCGDASYLEFDHIIPHSKGGANTVGNVQLLCRKCNLAKGDRI</sequence>
<dbReference type="SUPFAM" id="SSF158682">
    <property type="entry name" value="TerB-like"/>
    <property type="match status" value="1"/>
</dbReference>
<dbReference type="InterPro" id="IPR002711">
    <property type="entry name" value="HNH"/>
</dbReference>
<dbReference type="STRING" id="316274.Haur_1335"/>
<keyword evidence="2" id="KW-0378">Hydrolase</keyword>
<dbReference type="InterPro" id="IPR003615">
    <property type="entry name" value="HNH_nuc"/>
</dbReference>
<dbReference type="PANTHER" id="PTHR33877">
    <property type="entry name" value="SLL1193 PROTEIN"/>
    <property type="match status" value="1"/>
</dbReference>
<keyword evidence="3" id="KW-1185">Reference proteome</keyword>
<dbReference type="eggNOG" id="COG1403">
    <property type="taxonomic scope" value="Bacteria"/>
</dbReference>
<dbReference type="SMART" id="SM00507">
    <property type="entry name" value="HNHc"/>
    <property type="match status" value="1"/>
</dbReference>
<organism evidence="2 3">
    <name type="scientific">Herpetosiphon aurantiacus (strain ATCC 23779 / DSM 785 / 114-95)</name>
    <dbReference type="NCBI Taxonomy" id="316274"/>
    <lineage>
        <taxon>Bacteria</taxon>
        <taxon>Bacillati</taxon>
        <taxon>Chloroflexota</taxon>
        <taxon>Chloroflexia</taxon>
        <taxon>Herpetosiphonales</taxon>
        <taxon>Herpetosiphonaceae</taxon>
        <taxon>Herpetosiphon</taxon>
    </lineage>
</organism>
<evidence type="ECO:0000313" key="2">
    <source>
        <dbReference type="EMBL" id="ABX03980.1"/>
    </source>
</evidence>
<dbReference type="BioCyc" id="HAUR316274:GHYA-1356-MONOMER"/>
<feature type="domain" description="HNH nuclease" evidence="1">
    <location>
        <begin position="265"/>
        <end position="315"/>
    </location>
</feature>
<dbReference type="PANTHER" id="PTHR33877:SF2">
    <property type="entry name" value="OS07G0170200 PROTEIN"/>
    <property type="match status" value="1"/>
</dbReference>
<keyword evidence="2" id="KW-0255">Endonuclease</keyword>
<dbReference type="GO" id="GO:0003676">
    <property type="term" value="F:nucleic acid binding"/>
    <property type="evidence" value="ECO:0007669"/>
    <property type="project" value="InterPro"/>
</dbReference>
<dbReference type="Proteomes" id="UP000000787">
    <property type="component" value="Chromosome"/>
</dbReference>
<evidence type="ECO:0000259" key="1">
    <source>
        <dbReference type="SMART" id="SM00507"/>
    </source>
</evidence>
<dbReference type="Pfam" id="PF01844">
    <property type="entry name" value="HNH"/>
    <property type="match status" value="1"/>
</dbReference>